<feature type="transmembrane region" description="Helical" evidence="1">
    <location>
        <begin position="12"/>
        <end position="35"/>
    </location>
</feature>
<evidence type="ECO:0000313" key="2">
    <source>
        <dbReference type="EMBL" id="QDZ92935.1"/>
    </source>
</evidence>
<accession>A0A5B8R2I3</accession>
<gene>
    <name evidence="2" type="ORF">D0436_22135</name>
</gene>
<sequence>MEDKLVTWWEKAISYGIGSIYLFNILTMSFLALFLTSSPAFADLPLPVSLQYSCPTGWSYSNGTCIKYTYAAPVVSCSTPGYSVTTVNGLQTCAKNESRTTINSCPTGTNWLDSQQSWNYHDPLYPNLCSARQSASSQASCPTGYTTFSNGICFKLQTPLGKTCPDEGGAAETVEQICPQTYVDLGLCKKDETVSVTLPDQSWQKQNESTCKRTLYEGTISTCPTGYTPAGDDNCQKVETTVSTVSCPAGYYQDGSQCMPGTAPSCPAGTTLMNGSCVNSSGSVASCPTGKELDPYSNTCITAKGNLSDPDYFMQMGRDFGKSAVGAIELPGGTTNNIKLNYRNVGQTDMTTSNMTNADMLGLDSNNGYNVSATGTYQDEKAQQKSIKEAVERNTAYGKSEPVVGANQDETNDAQDHSANAYLTLLDAQNKNPPHTIGKDASFLKSGSQEQQNILNGSGGQFFGDCSTETVTKTTIDDSLVKNTIQECFKPNRNNLSSCNRERILTPPNENKIFGSGFGYCGKRCISINLGDESDNALQDHEDGTCKVYRNASSFRLLEGINIVSATIGKSRYDDYFKLSVNDTILNQSSTFPLDGQSCSDVGNTTSATPIDVTVPFQTALAKNRTLTVEQLLSVKNLGEGYTSITINFDQDLLANWVEDIVESPEGCEASLSTTDSFCTASDWKCDARLDSELINNGGVLNLSDIEGAPGVQAVSGANDVVLMVMRRDFEPSLANGTKSNCGNIVGTTDDEGDNKNDDGLWVCKEGIGFQTHSIYSGPGMYGTEFVNVLPKRNKWSVFAVKINNGVTSRFYNENGQIFDSKQMYGGSFDSLKQRRIIIGRGNTSEDWTKRANAPLYLAHWEVLRDITSDQQVLEALEKTKDMFALVNLDPLYEGDDGLTPCMYAHMEDYVCDPLKGNRLPFNGGTVGYSDIRTMGDQCSQYTSDEKCSIESSTCAEGWLDSATNTCFGWDVTYRCESGSVITKTETVENNTCFTDTSCVNGNCETKAKETITDFVQTAAMYAAINELDNGSSCTDPTNPDTCQVFVGSVEQCSWDQLKVNDCCSTKGTDTTSNLFKLSLMTFKAGQNAVSSENAWVNEYLGGEYAKKGWSMVKSGWNDAVDWVSDSTKPATEAAKGAWDYLGKSFSSEATATAGNATTTVSGEAGSVVTDFFTDLATSIDTVKTQIYQWVYDVMPQAMQEAIVSGAEALGVEVAKEQSGALAEGAGAQAMEGVVSNLIAALSFVMMLYTIYNMLKLLYTILTACDEEELKMGTELKERKCFFVRKVPCKKTLGICTDKAHNEYCCFKSTLARIIMEQVIVQLGHNPVSWHDNEMCRGLTLDELSNIDLGKVDFSEWVGLMTESGMFPEPDMEKTGEDAIVNPDARDSADDRIKNQLGVDTGVKVREAFENASPATNLDCSGFPRPPSCPI</sequence>
<organism evidence="2">
    <name type="scientific">Shewanella decolorationis</name>
    <dbReference type="NCBI Taxonomy" id="256839"/>
    <lineage>
        <taxon>Bacteria</taxon>
        <taxon>Pseudomonadati</taxon>
        <taxon>Pseudomonadota</taxon>
        <taxon>Gammaproteobacteria</taxon>
        <taxon>Alteromonadales</taxon>
        <taxon>Shewanellaceae</taxon>
        <taxon>Shewanella</taxon>
    </lineage>
</organism>
<keyword evidence="1" id="KW-0472">Membrane</keyword>
<reference evidence="2" key="1">
    <citation type="journal article" date="2019" name="Ecotoxicol. Environ. Saf.">
        <title>Microbial characterization of heavy metal resistant bacterial strains isolated from an electroplating wastewater treatment plant.</title>
        <authorList>
            <person name="Cai X."/>
            <person name="Zheng X."/>
            <person name="Zhang D."/>
            <person name="Iqbal W."/>
            <person name="Liu C."/>
            <person name="Yang B."/>
            <person name="Zhao X."/>
            <person name="Lu X."/>
            <person name="Mao Y."/>
        </authorList>
    </citation>
    <scope>NUCLEOTIDE SEQUENCE [LARGE SCALE GENOMIC DNA]</scope>
    <source>
        <strain evidence="2">Ni1-3</strain>
    </source>
</reference>
<protein>
    <submittedName>
        <fullName evidence="2">Conjugal transfer protein TraN</fullName>
    </submittedName>
</protein>
<evidence type="ECO:0000256" key="1">
    <source>
        <dbReference type="SAM" id="Phobius"/>
    </source>
</evidence>
<name>A0A5B8R2I3_9GAMM</name>
<dbReference type="InterPro" id="IPR009030">
    <property type="entry name" value="Growth_fac_rcpt_cys_sf"/>
</dbReference>
<keyword evidence="1" id="KW-0812">Transmembrane</keyword>
<dbReference type="SUPFAM" id="SSF57184">
    <property type="entry name" value="Growth factor receptor domain"/>
    <property type="match status" value="1"/>
</dbReference>
<proteinExistence type="predicted"/>
<keyword evidence="1" id="KW-1133">Transmembrane helix</keyword>
<dbReference type="EMBL" id="CP031775">
    <property type="protein sequence ID" value="QDZ92935.1"/>
    <property type="molecule type" value="Genomic_DNA"/>
</dbReference>
<dbReference type="Pfam" id="PF06986">
    <property type="entry name" value="F_T4SS_TraN"/>
    <property type="match status" value="2"/>
</dbReference>
<dbReference type="InterPro" id="IPR014121">
    <property type="entry name" value="TraN_Ftype"/>
</dbReference>